<feature type="domain" description="Aminotransferase class I/classII large" evidence="13">
    <location>
        <begin position="39"/>
        <end position="378"/>
    </location>
</feature>
<evidence type="ECO:0000256" key="1">
    <source>
        <dbReference type="ARBA" id="ARBA00001933"/>
    </source>
</evidence>
<keyword evidence="6" id="KW-0808">Transferase</keyword>
<dbReference type="InterPro" id="IPR015422">
    <property type="entry name" value="PyrdxlP-dep_Trfase_small"/>
</dbReference>
<dbReference type="SUPFAM" id="SSF53383">
    <property type="entry name" value="PLP-dependent transferases"/>
    <property type="match status" value="1"/>
</dbReference>
<sequence length="392" mass="41640">MAFSCFEQALLAREREGLLRKRQSLAVSTGTLIDVAGQHYINFSSNDYLGLRQSMPVLQAWVDGLSLYGGGSGASPLVTGHTQAHLALETYLAEHLQRDNVVLFNSGFSANQAICRAFGQVGGSVICDKLMHASFIEGMASAVTDYKRFKHNDYAHAETLLAQRQGETLLATEGVFSMDGDKADLVGLSALCEAQDAWLMVDDAHGFGVLGETGLGSAQASGLNQSQLPVVMGTFGKAIGTGGAFVAGPESFIEYLVNFAKEYVYSTAMPPAQACATLASIQHIACSDVREQLNHNITLFKQLAVKHDIPLLPSDTAIQPVMVAGVERVLAVGEKLKSLGIWATAMRAPTVPKGQERVRITLSAAHTDADISALVDALSISLNSVLSNVVNG</sequence>
<dbReference type="PROSITE" id="PS00599">
    <property type="entry name" value="AA_TRANSFER_CLASS_2"/>
    <property type="match status" value="1"/>
</dbReference>
<evidence type="ECO:0000256" key="10">
    <source>
        <dbReference type="ARBA" id="ARBA00033381"/>
    </source>
</evidence>
<keyword evidence="7" id="KW-0093">Biotin biosynthesis</keyword>
<dbReference type="PANTHER" id="PTHR13693:SF100">
    <property type="entry name" value="8-AMINO-7-OXONONANOATE SYNTHASE"/>
    <property type="match status" value="1"/>
</dbReference>
<gene>
    <name evidence="14" type="ORF">OE749_14955</name>
</gene>
<dbReference type="InterPro" id="IPR001917">
    <property type="entry name" value="Aminotrans_II_pyridoxalP_BS"/>
</dbReference>
<dbReference type="PANTHER" id="PTHR13693">
    <property type="entry name" value="CLASS II AMINOTRANSFERASE/8-AMINO-7-OXONONANOATE SYNTHASE"/>
    <property type="match status" value="1"/>
</dbReference>
<dbReference type="InterPro" id="IPR004839">
    <property type="entry name" value="Aminotransferase_I/II_large"/>
</dbReference>
<evidence type="ECO:0000313" key="15">
    <source>
        <dbReference type="Proteomes" id="UP001652504"/>
    </source>
</evidence>
<evidence type="ECO:0000256" key="12">
    <source>
        <dbReference type="RuleBase" id="RU003693"/>
    </source>
</evidence>
<evidence type="ECO:0000256" key="3">
    <source>
        <dbReference type="ARBA" id="ARBA00010008"/>
    </source>
</evidence>
<comment type="cofactor">
    <cofactor evidence="1 12">
        <name>pyridoxal 5'-phosphate</name>
        <dbReference type="ChEBI" id="CHEBI:597326"/>
    </cofactor>
</comment>
<protein>
    <recommendedName>
        <fullName evidence="5">8-amino-7-oxononanoate synthase</fullName>
        <ecNumber evidence="5">2.3.1.47</ecNumber>
    </recommendedName>
    <alternativeName>
        <fullName evidence="9">7-keto-8-amino-pelargonic acid synthase</fullName>
    </alternativeName>
    <alternativeName>
        <fullName evidence="10">8-amino-7-ketopelargonate synthase</fullName>
    </alternativeName>
</protein>
<dbReference type="InterPro" id="IPR015421">
    <property type="entry name" value="PyrdxlP-dep_Trfase_major"/>
</dbReference>
<comment type="caution">
    <text evidence="14">The sequence shown here is derived from an EMBL/GenBank/DDBJ whole genome shotgun (WGS) entry which is preliminary data.</text>
</comment>
<dbReference type="Gene3D" id="3.40.640.10">
    <property type="entry name" value="Type I PLP-dependent aspartate aminotransferase-like (Major domain)"/>
    <property type="match status" value="1"/>
</dbReference>
<proteinExistence type="inferred from homology"/>
<evidence type="ECO:0000256" key="9">
    <source>
        <dbReference type="ARBA" id="ARBA00032610"/>
    </source>
</evidence>
<dbReference type="Gene3D" id="3.90.1150.10">
    <property type="entry name" value="Aspartate Aminotransferase, domain 1"/>
    <property type="match status" value="1"/>
</dbReference>
<dbReference type="InterPro" id="IPR050087">
    <property type="entry name" value="AON_synthase_class-II"/>
</dbReference>
<evidence type="ECO:0000256" key="6">
    <source>
        <dbReference type="ARBA" id="ARBA00022679"/>
    </source>
</evidence>
<evidence type="ECO:0000256" key="11">
    <source>
        <dbReference type="ARBA" id="ARBA00047715"/>
    </source>
</evidence>
<dbReference type="Proteomes" id="UP001652504">
    <property type="component" value="Unassembled WGS sequence"/>
</dbReference>
<evidence type="ECO:0000256" key="8">
    <source>
        <dbReference type="ARBA" id="ARBA00022898"/>
    </source>
</evidence>
<comment type="pathway">
    <text evidence="2">Cofactor biosynthesis; biotin biosynthesis.</text>
</comment>
<dbReference type="InterPro" id="IPR015424">
    <property type="entry name" value="PyrdxlP-dep_Trfase"/>
</dbReference>
<dbReference type="Pfam" id="PF00155">
    <property type="entry name" value="Aminotran_1_2"/>
    <property type="match status" value="1"/>
</dbReference>
<evidence type="ECO:0000313" key="14">
    <source>
        <dbReference type="EMBL" id="MCV2885990.1"/>
    </source>
</evidence>
<reference evidence="14 15" key="1">
    <citation type="submission" date="2022-10" db="EMBL/GenBank/DDBJ databases">
        <title>Aestuariibacter sp. AA17 isolated from Montipora capitata coral fragment.</title>
        <authorList>
            <person name="Emsley S.A."/>
            <person name="Pfannmuller K.M."/>
            <person name="Loughran R.M."/>
            <person name="Shlafstein M."/>
            <person name="Papke E."/>
            <person name="Saw J.H."/>
            <person name="Ushijima B."/>
            <person name="Videau P."/>
        </authorList>
    </citation>
    <scope>NUCLEOTIDE SEQUENCE [LARGE SCALE GENOMIC DNA]</scope>
    <source>
        <strain evidence="14 15">AA17</strain>
    </source>
</reference>
<comment type="subunit">
    <text evidence="4">Homodimer.</text>
</comment>
<evidence type="ECO:0000256" key="4">
    <source>
        <dbReference type="ARBA" id="ARBA00011738"/>
    </source>
</evidence>
<dbReference type="EMBL" id="JAOWKX010000008">
    <property type="protein sequence ID" value="MCV2885990.1"/>
    <property type="molecule type" value="Genomic_DNA"/>
</dbReference>
<evidence type="ECO:0000256" key="2">
    <source>
        <dbReference type="ARBA" id="ARBA00004746"/>
    </source>
</evidence>
<evidence type="ECO:0000259" key="13">
    <source>
        <dbReference type="Pfam" id="PF00155"/>
    </source>
</evidence>
<keyword evidence="15" id="KW-1185">Reference proteome</keyword>
<organism evidence="14 15">
    <name type="scientific">Fluctibacter corallii</name>
    <dbReference type="NCBI Taxonomy" id="2984329"/>
    <lineage>
        <taxon>Bacteria</taxon>
        <taxon>Pseudomonadati</taxon>
        <taxon>Pseudomonadota</taxon>
        <taxon>Gammaproteobacteria</taxon>
        <taxon>Alteromonadales</taxon>
        <taxon>Alteromonadaceae</taxon>
        <taxon>Fluctibacter</taxon>
    </lineage>
</organism>
<accession>A0ABT3ABD9</accession>
<dbReference type="RefSeq" id="WP_263713281.1">
    <property type="nucleotide sequence ID" value="NZ_JAOWKX010000008.1"/>
</dbReference>
<evidence type="ECO:0000256" key="5">
    <source>
        <dbReference type="ARBA" id="ARBA00013187"/>
    </source>
</evidence>
<comment type="catalytic activity">
    <reaction evidence="11">
        <text>6-carboxyhexanoyl-[ACP] + L-alanine + H(+) = (8S)-8-amino-7-oxononanoate + holo-[ACP] + CO2</text>
        <dbReference type="Rhea" id="RHEA:42288"/>
        <dbReference type="Rhea" id="RHEA-COMP:9685"/>
        <dbReference type="Rhea" id="RHEA-COMP:9955"/>
        <dbReference type="ChEBI" id="CHEBI:15378"/>
        <dbReference type="ChEBI" id="CHEBI:16526"/>
        <dbReference type="ChEBI" id="CHEBI:57972"/>
        <dbReference type="ChEBI" id="CHEBI:64479"/>
        <dbReference type="ChEBI" id="CHEBI:78846"/>
        <dbReference type="ChEBI" id="CHEBI:149468"/>
        <dbReference type="EC" id="2.3.1.47"/>
    </reaction>
</comment>
<dbReference type="EC" id="2.3.1.47" evidence="5"/>
<name>A0ABT3ABD9_9ALTE</name>
<evidence type="ECO:0000256" key="7">
    <source>
        <dbReference type="ARBA" id="ARBA00022756"/>
    </source>
</evidence>
<keyword evidence="8 12" id="KW-0663">Pyridoxal phosphate</keyword>
<comment type="similarity">
    <text evidence="3">Belongs to the class-II pyridoxal-phosphate-dependent aminotransferase family. BioF subfamily.</text>
</comment>